<dbReference type="EMBL" id="PDUG01000006">
    <property type="protein sequence ID" value="PIC16521.1"/>
    <property type="molecule type" value="Genomic_DNA"/>
</dbReference>
<dbReference type="Gene3D" id="2.60.40.3330">
    <property type="match status" value="1"/>
</dbReference>
<sequence length="168" mass="19463">MLKFFVFFLFCTSCLIQVETLTKFRVGGTLTCDYNKKFEYLVTLFEDDILYDEPMGIGSTGHGRGSSSFNVQGQDTDDGWVILWVLLDNTFEVYLKIAHNCNKYDNLWQTYIYYMGDFPIKDGEVYNRSYNINVTDAGVKGRTKRELIESGEFPEFHNKDSDLAFPLK</sequence>
<feature type="chain" id="PRO_5013633532" description="Intein C-terminal splicing domain-containing protein" evidence="1">
    <location>
        <begin position="17"/>
        <end position="168"/>
    </location>
</feature>
<dbReference type="AlphaFoldDB" id="A0A2G5SNT1"/>
<feature type="signal peptide" evidence="1">
    <location>
        <begin position="1"/>
        <end position="16"/>
    </location>
</feature>
<protein>
    <recommendedName>
        <fullName evidence="4">Intein C-terminal splicing domain-containing protein</fullName>
    </recommendedName>
</protein>
<evidence type="ECO:0000256" key="1">
    <source>
        <dbReference type="SAM" id="SignalP"/>
    </source>
</evidence>
<gene>
    <name evidence="2" type="primary">Cnig_chr_X.g23099</name>
    <name evidence="2" type="ORF">B9Z55_023099</name>
</gene>
<dbReference type="Proteomes" id="UP000230233">
    <property type="component" value="Chromosome X"/>
</dbReference>
<name>A0A2G5SNT1_9PELO</name>
<reference evidence="3" key="1">
    <citation type="submission" date="2017-10" db="EMBL/GenBank/DDBJ databases">
        <title>Rapid genome shrinkage in a self-fertile nematode reveals novel sperm competition proteins.</title>
        <authorList>
            <person name="Yin D."/>
            <person name="Schwarz E.M."/>
            <person name="Thomas C.G."/>
            <person name="Felde R.L."/>
            <person name="Korf I.F."/>
            <person name="Cutter A.D."/>
            <person name="Schartner C.M."/>
            <person name="Ralston E.J."/>
            <person name="Meyer B.J."/>
            <person name="Haag E.S."/>
        </authorList>
    </citation>
    <scope>NUCLEOTIDE SEQUENCE [LARGE SCALE GENOMIC DNA]</scope>
    <source>
        <strain evidence="3">JU1422</strain>
    </source>
</reference>
<proteinExistence type="predicted"/>
<organism evidence="2 3">
    <name type="scientific">Caenorhabditis nigoni</name>
    <dbReference type="NCBI Taxonomy" id="1611254"/>
    <lineage>
        <taxon>Eukaryota</taxon>
        <taxon>Metazoa</taxon>
        <taxon>Ecdysozoa</taxon>
        <taxon>Nematoda</taxon>
        <taxon>Chromadorea</taxon>
        <taxon>Rhabditida</taxon>
        <taxon>Rhabditina</taxon>
        <taxon>Rhabditomorpha</taxon>
        <taxon>Rhabditoidea</taxon>
        <taxon>Rhabditidae</taxon>
        <taxon>Peloderinae</taxon>
        <taxon>Caenorhabditis</taxon>
    </lineage>
</organism>
<dbReference type="InterPro" id="IPR038479">
    <property type="entry name" value="Transthyretin-like_sf"/>
</dbReference>
<keyword evidence="3" id="KW-1185">Reference proteome</keyword>
<evidence type="ECO:0000313" key="2">
    <source>
        <dbReference type="EMBL" id="PIC16521.1"/>
    </source>
</evidence>
<keyword evidence="1" id="KW-0732">Signal</keyword>
<evidence type="ECO:0000313" key="3">
    <source>
        <dbReference type="Proteomes" id="UP000230233"/>
    </source>
</evidence>
<dbReference type="OrthoDB" id="5904669at2759"/>
<dbReference type="PANTHER" id="PTHR21479:SF28">
    <property type="entry name" value="PROTEIN CBG24148"/>
    <property type="match status" value="1"/>
</dbReference>
<dbReference type="PANTHER" id="PTHR21479">
    <property type="match status" value="1"/>
</dbReference>
<comment type="caution">
    <text evidence="2">The sequence shown here is derived from an EMBL/GenBank/DDBJ whole genome shotgun (WGS) entry which is preliminary data.</text>
</comment>
<evidence type="ECO:0008006" key="4">
    <source>
        <dbReference type="Google" id="ProtNLM"/>
    </source>
</evidence>
<accession>A0A2G5SNT1</accession>